<dbReference type="Pfam" id="PF00639">
    <property type="entry name" value="Rotamase"/>
    <property type="match status" value="1"/>
</dbReference>
<evidence type="ECO:0000313" key="8">
    <source>
        <dbReference type="Proteomes" id="UP000002630"/>
    </source>
</evidence>
<dbReference type="SUPFAM" id="SSF54534">
    <property type="entry name" value="FKBP-like"/>
    <property type="match status" value="1"/>
</dbReference>
<gene>
    <name evidence="7" type="ORF">Esi_0410_0006</name>
</gene>
<evidence type="ECO:0000256" key="2">
    <source>
        <dbReference type="ARBA" id="ARBA00023110"/>
    </source>
</evidence>
<dbReference type="PANTHER" id="PTHR10657:SF4">
    <property type="entry name" value="PEPTIDYL-PROLYL CIS-TRANS ISOMERASE-RELATED"/>
    <property type="match status" value="1"/>
</dbReference>
<evidence type="ECO:0000256" key="5">
    <source>
        <dbReference type="RuleBase" id="RU363014"/>
    </source>
</evidence>
<comment type="catalytic activity">
    <reaction evidence="1 5">
        <text>[protein]-peptidylproline (omega=180) = [protein]-peptidylproline (omega=0)</text>
        <dbReference type="Rhea" id="RHEA:16237"/>
        <dbReference type="Rhea" id="RHEA-COMP:10747"/>
        <dbReference type="Rhea" id="RHEA-COMP:10748"/>
        <dbReference type="ChEBI" id="CHEBI:83833"/>
        <dbReference type="ChEBI" id="CHEBI:83834"/>
        <dbReference type="EC" id="5.2.1.8"/>
    </reaction>
</comment>
<dbReference type="eggNOG" id="KOG3259">
    <property type="taxonomic scope" value="Eukaryota"/>
</dbReference>
<evidence type="ECO:0000259" key="6">
    <source>
        <dbReference type="PROSITE" id="PS50198"/>
    </source>
</evidence>
<evidence type="ECO:0000256" key="3">
    <source>
        <dbReference type="ARBA" id="ARBA00023235"/>
    </source>
</evidence>
<dbReference type="EMBL" id="FN649760">
    <property type="protein sequence ID" value="CBJ33035.1"/>
    <property type="molecule type" value="Genomic_DNA"/>
</dbReference>
<keyword evidence="2 4" id="KW-0697">Rotamase</keyword>
<dbReference type="GO" id="GO:0005634">
    <property type="term" value="C:nucleus"/>
    <property type="evidence" value="ECO:0007669"/>
    <property type="project" value="TreeGrafter"/>
</dbReference>
<evidence type="ECO:0000313" key="7">
    <source>
        <dbReference type="EMBL" id="CBJ33035.1"/>
    </source>
</evidence>
<dbReference type="InterPro" id="IPR046357">
    <property type="entry name" value="PPIase_dom_sf"/>
</dbReference>
<evidence type="ECO:0000256" key="1">
    <source>
        <dbReference type="ARBA" id="ARBA00000971"/>
    </source>
</evidence>
<dbReference type="GO" id="GO:0005829">
    <property type="term" value="C:cytosol"/>
    <property type="evidence" value="ECO:0007669"/>
    <property type="project" value="TreeGrafter"/>
</dbReference>
<accession>D7G0K6</accession>
<organism evidence="7 8">
    <name type="scientific">Ectocarpus siliculosus</name>
    <name type="common">Brown alga</name>
    <name type="synonym">Conferva siliculosa</name>
    <dbReference type="NCBI Taxonomy" id="2880"/>
    <lineage>
        <taxon>Eukaryota</taxon>
        <taxon>Sar</taxon>
        <taxon>Stramenopiles</taxon>
        <taxon>Ochrophyta</taxon>
        <taxon>PX clade</taxon>
        <taxon>Phaeophyceae</taxon>
        <taxon>Ectocarpales</taxon>
        <taxon>Ectocarpaceae</taxon>
        <taxon>Ectocarpus</taxon>
    </lineage>
</organism>
<protein>
    <recommendedName>
        <fullName evidence="5">Peptidyl-prolyl cis-trans isomerase</fullName>
        <ecNumber evidence="5">5.2.1.8</ecNumber>
    </recommendedName>
</protein>
<sequence>MGVPSPQKPQPKAITEVTARHILVKHKGSRRPASWQDPAGASIKQRTQAQAASILQGLRSGIKSQEDFSKVATARSDCSSAKRGGDLGTFGRGKMQLGCSDLFPPFLSLRGQMGSIL</sequence>
<keyword evidence="8" id="KW-1185">Reference proteome</keyword>
<dbReference type="AlphaFoldDB" id="D7G0K6"/>
<dbReference type="STRING" id="2880.D7G0K6"/>
<name>D7G0K6_ECTSI</name>
<dbReference type="Proteomes" id="UP000002630">
    <property type="component" value="Unassembled WGS sequence"/>
</dbReference>
<dbReference type="PROSITE" id="PS01096">
    <property type="entry name" value="PPIC_PPIASE_1"/>
    <property type="match status" value="1"/>
</dbReference>
<dbReference type="EC" id="5.2.1.8" evidence="5"/>
<dbReference type="PANTHER" id="PTHR10657">
    <property type="entry name" value="PEPTIDYL-PROLYL CIS-TRANS ISOMERASE"/>
    <property type="match status" value="1"/>
</dbReference>
<dbReference type="InterPro" id="IPR000297">
    <property type="entry name" value="PPIase_PpiC"/>
</dbReference>
<evidence type="ECO:0000256" key="4">
    <source>
        <dbReference type="PROSITE-ProRule" id="PRU00278"/>
    </source>
</evidence>
<proteinExistence type="predicted"/>
<keyword evidence="3 4" id="KW-0413">Isomerase</keyword>
<dbReference type="InParanoid" id="D7G0K6"/>
<reference evidence="7 8" key="1">
    <citation type="journal article" date="2010" name="Nature">
        <title>The Ectocarpus genome and the independent evolution of multicellularity in brown algae.</title>
        <authorList>
            <person name="Cock J.M."/>
            <person name="Sterck L."/>
            <person name="Rouze P."/>
            <person name="Scornet D."/>
            <person name="Allen A.E."/>
            <person name="Amoutzias G."/>
            <person name="Anthouard V."/>
            <person name="Artiguenave F."/>
            <person name="Aury J.M."/>
            <person name="Badger J.H."/>
            <person name="Beszteri B."/>
            <person name="Billiau K."/>
            <person name="Bonnet E."/>
            <person name="Bothwell J.H."/>
            <person name="Bowler C."/>
            <person name="Boyen C."/>
            <person name="Brownlee C."/>
            <person name="Carrano C.J."/>
            <person name="Charrier B."/>
            <person name="Cho G.Y."/>
            <person name="Coelho S.M."/>
            <person name="Collen J."/>
            <person name="Corre E."/>
            <person name="Da Silva C."/>
            <person name="Delage L."/>
            <person name="Delaroque N."/>
            <person name="Dittami S.M."/>
            <person name="Doulbeau S."/>
            <person name="Elias M."/>
            <person name="Farnham G."/>
            <person name="Gachon C.M."/>
            <person name="Gschloessl B."/>
            <person name="Heesch S."/>
            <person name="Jabbari K."/>
            <person name="Jubin C."/>
            <person name="Kawai H."/>
            <person name="Kimura K."/>
            <person name="Kloareg B."/>
            <person name="Kupper F.C."/>
            <person name="Lang D."/>
            <person name="Le Bail A."/>
            <person name="Leblanc C."/>
            <person name="Lerouge P."/>
            <person name="Lohr M."/>
            <person name="Lopez P.J."/>
            <person name="Martens C."/>
            <person name="Maumus F."/>
            <person name="Michel G."/>
            <person name="Miranda-Saavedra D."/>
            <person name="Morales J."/>
            <person name="Moreau H."/>
            <person name="Motomura T."/>
            <person name="Nagasato C."/>
            <person name="Napoli C.A."/>
            <person name="Nelson D.R."/>
            <person name="Nyvall-Collen P."/>
            <person name="Peters A.F."/>
            <person name="Pommier C."/>
            <person name="Potin P."/>
            <person name="Poulain J."/>
            <person name="Quesneville H."/>
            <person name="Read B."/>
            <person name="Rensing S.A."/>
            <person name="Ritter A."/>
            <person name="Rousvoal S."/>
            <person name="Samanta M."/>
            <person name="Samson G."/>
            <person name="Schroeder D.C."/>
            <person name="Segurens B."/>
            <person name="Strittmatter M."/>
            <person name="Tonon T."/>
            <person name="Tregear J.W."/>
            <person name="Valentin K."/>
            <person name="von Dassow P."/>
            <person name="Yamagishi T."/>
            <person name="Van de Peer Y."/>
            <person name="Wincker P."/>
        </authorList>
    </citation>
    <scope>NUCLEOTIDE SEQUENCE [LARGE SCALE GENOMIC DNA]</scope>
    <source>
        <strain evidence="8">Ec32 / CCAP1310/4</strain>
    </source>
</reference>
<dbReference type="InterPro" id="IPR023058">
    <property type="entry name" value="PPIase_PpiC_CS"/>
</dbReference>
<dbReference type="Gene3D" id="3.10.50.40">
    <property type="match status" value="1"/>
</dbReference>
<dbReference type="PROSITE" id="PS50198">
    <property type="entry name" value="PPIC_PPIASE_2"/>
    <property type="match status" value="1"/>
</dbReference>
<feature type="domain" description="PpiC" evidence="6">
    <location>
        <begin position="14"/>
        <end position="96"/>
    </location>
</feature>
<dbReference type="InterPro" id="IPR051370">
    <property type="entry name" value="PPIase_Pin1"/>
</dbReference>
<dbReference type="GO" id="GO:0003755">
    <property type="term" value="F:peptidyl-prolyl cis-trans isomerase activity"/>
    <property type="evidence" value="ECO:0007669"/>
    <property type="project" value="UniProtKB-UniRule"/>
</dbReference>
<dbReference type="OrthoDB" id="2530521at2759"/>